<dbReference type="AlphaFoldDB" id="A0A0F9N4W1"/>
<dbReference type="Gene3D" id="3.10.350.10">
    <property type="entry name" value="LysM domain"/>
    <property type="match status" value="1"/>
</dbReference>
<feature type="domain" description="LysM" evidence="2">
    <location>
        <begin position="60"/>
        <end position="117"/>
    </location>
</feature>
<dbReference type="PROSITE" id="PS51782">
    <property type="entry name" value="LYSM"/>
    <property type="match status" value="1"/>
</dbReference>
<feature type="non-terminal residue" evidence="3">
    <location>
        <position position="1"/>
    </location>
</feature>
<organism evidence="3">
    <name type="scientific">marine sediment metagenome</name>
    <dbReference type="NCBI Taxonomy" id="412755"/>
    <lineage>
        <taxon>unclassified sequences</taxon>
        <taxon>metagenomes</taxon>
        <taxon>ecological metagenomes</taxon>
    </lineage>
</organism>
<name>A0A0F9N4W1_9ZZZZ</name>
<feature type="region of interest" description="Disordered" evidence="1">
    <location>
        <begin position="27"/>
        <end position="61"/>
    </location>
</feature>
<reference evidence="3" key="1">
    <citation type="journal article" date="2015" name="Nature">
        <title>Complex archaea that bridge the gap between prokaryotes and eukaryotes.</title>
        <authorList>
            <person name="Spang A."/>
            <person name="Saw J.H."/>
            <person name="Jorgensen S.L."/>
            <person name="Zaremba-Niedzwiedzka K."/>
            <person name="Martijn J."/>
            <person name="Lind A.E."/>
            <person name="van Eijk R."/>
            <person name="Schleper C."/>
            <person name="Guy L."/>
            <person name="Ettema T.J."/>
        </authorList>
    </citation>
    <scope>NUCLEOTIDE SEQUENCE</scope>
</reference>
<evidence type="ECO:0000313" key="3">
    <source>
        <dbReference type="EMBL" id="KKN06817.1"/>
    </source>
</evidence>
<dbReference type="SUPFAM" id="SSF54106">
    <property type="entry name" value="LysM domain"/>
    <property type="match status" value="1"/>
</dbReference>
<dbReference type="Pfam" id="PF01476">
    <property type="entry name" value="LysM"/>
    <property type="match status" value="1"/>
</dbReference>
<dbReference type="InterPro" id="IPR036779">
    <property type="entry name" value="LysM_dom_sf"/>
</dbReference>
<dbReference type="InterPro" id="IPR018392">
    <property type="entry name" value="LysM"/>
</dbReference>
<comment type="caution">
    <text evidence="3">The sequence shown here is derived from an EMBL/GenBank/DDBJ whole genome shotgun (WGS) entry which is preliminary data.</text>
</comment>
<gene>
    <name evidence="3" type="ORF">LCGC14_1073290</name>
</gene>
<sequence>EEDIILNISYSINSTFLEIERQMAATTKGAKGDRGATGATGPMGPAGGGTPAPSPAPTGKTHTVVPGDSLGAVALKYKSGWPAGMNLWGHDGAAAKLASYNGIDVNGTLHKGQVLRIPW</sequence>
<evidence type="ECO:0000259" key="2">
    <source>
        <dbReference type="PROSITE" id="PS51782"/>
    </source>
</evidence>
<evidence type="ECO:0000256" key="1">
    <source>
        <dbReference type="SAM" id="MobiDB-lite"/>
    </source>
</evidence>
<dbReference type="CDD" id="cd00118">
    <property type="entry name" value="LysM"/>
    <property type="match status" value="1"/>
</dbReference>
<dbReference type="SMART" id="SM00257">
    <property type="entry name" value="LysM"/>
    <property type="match status" value="1"/>
</dbReference>
<proteinExistence type="predicted"/>
<protein>
    <recommendedName>
        <fullName evidence="2">LysM domain-containing protein</fullName>
    </recommendedName>
</protein>
<dbReference type="EMBL" id="LAZR01004640">
    <property type="protein sequence ID" value="KKN06817.1"/>
    <property type="molecule type" value="Genomic_DNA"/>
</dbReference>
<accession>A0A0F9N4W1</accession>